<gene>
    <name evidence="3" type="ordered locus">Nmlp_2658</name>
</gene>
<dbReference type="RefSeq" id="WP_015409584.1">
    <property type="nucleotide sequence ID" value="NC_020388.1"/>
</dbReference>
<dbReference type="Proteomes" id="UP000011867">
    <property type="component" value="Chromosome"/>
</dbReference>
<dbReference type="AlphaFoldDB" id="M1Y2R7"/>
<evidence type="ECO:0000313" key="3">
    <source>
        <dbReference type="EMBL" id="CCQ36814.1"/>
    </source>
</evidence>
<dbReference type="Pfam" id="PF13391">
    <property type="entry name" value="HNH_2"/>
    <property type="match status" value="1"/>
</dbReference>
<proteinExistence type="predicted"/>
<protein>
    <recommendedName>
        <fullName evidence="5">HNH nuclease domain-containing protein</fullName>
    </recommendedName>
</protein>
<organism evidence="3 4">
    <name type="scientific">Natronomonas moolapensis (strain DSM 18674 / CECT 7526 / JCM 14361 / 8.8.11)</name>
    <dbReference type="NCBI Taxonomy" id="268739"/>
    <lineage>
        <taxon>Archaea</taxon>
        <taxon>Methanobacteriati</taxon>
        <taxon>Methanobacteriota</taxon>
        <taxon>Stenosarchaea group</taxon>
        <taxon>Halobacteria</taxon>
        <taxon>Halobacteriales</taxon>
        <taxon>Natronomonadaceae</taxon>
        <taxon>Natronomonas</taxon>
    </lineage>
</organism>
<dbReference type="eggNOG" id="arCOG07787">
    <property type="taxonomic scope" value="Archaea"/>
</dbReference>
<accession>M1Y2R7</accession>
<dbReference type="InterPro" id="IPR003615">
    <property type="entry name" value="HNH_nuc"/>
</dbReference>
<dbReference type="OrthoDB" id="11472at2157"/>
<dbReference type="EMBL" id="HF582854">
    <property type="protein sequence ID" value="CCQ36814.1"/>
    <property type="molecule type" value="Genomic_DNA"/>
</dbReference>
<dbReference type="KEGG" id="nmo:Nmlp_2658"/>
<feature type="domain" description="HNH nuclease" evidence="1">
    <location>
        <begin position="244"/>
        <end position="294"/>
    </location>
</feature>
<reference evidence="3 4" key="1">
    <citation type="journal article" date="2013" name="Genome Announc.">
        <title>Genome of the haloarchaeon Natronomonas moolapensis, a neutrophilic member of a previously haloalkaliphilic genus.</title>
        <authorList>
            <person name="Dyall-Smith M.L."/>
            <person name="Pfeiffer F."/>
            <person name="Oberwinkler T."/>
            <person name="Klee K."/>
            <person name="Rampp M."/>
            <person name="Palm P."/>
            <person name="Gross K."/>
            <person name="Schuster S.C."/>
            <person name="Oesterhelt D."/>
        </authorList>
    </citation>
    <scope>NUCLEOTIDE SEQUENCE [LARGE SCALE GENOMIC DNA]</scope>
    <source>
        <strain evidence="4">DSM 18674 / JCM 14361 / 8.8.11</strain>
    </source>
</reference>
<dbReference type="InterPro" id="IPR041409">
    <property type="entry name" value="RE_AspBHI_N"/>
</dbReference>
<sequence>MDAAFEVNQRYRDTGSWRNDDDQFLRWLRGALSAGIKNTGGIRDLSFEDSDEPAALVLVSNDDGVSQHEDPWQDSLSVSSGHIEYWGDAKADLAYDESIQNEKIKTAFERAARGDRSAVPPVLIFRKPEPGVVQFCGLCVPVSFEVATYYDDSGARIPNYRFNFAVLNTPRVPVSWLHERAERHSDASAPSEWTEWTSSGVISRWPLGDRIEDTSGHRRRIERAEAVVSGQFRDDMLARFEHQCVVTGIDETAVLDLAHVLARSDRPDLVGDEANVLVMNSLHHRAFDADLFTLSDSQRLVVNPEFDPGHPFLRQTILGRAGEEITLPGETSVDETYLTERNSSLAWA</sequence>
<dbReference type="Pfam" id="PF18062">
    <property type="entry name" value="RE_AspBHI_N"/>
    <property type="match status" value="1"/>
</dbReference>
<name>M1Y2R7_NATM8</name>
<dbReference type="STRING" id="268739.Nmlp_2658"/>
<dbReference type="HOGENOM" id="CLU_798340_0_0_2"/>
<feature type="domain" description="Restriction endonuclease AspBHI N-terminal" evidence="2">
    <location>
        <begin position="20"/>
        <end position="200"/>
    </location>
</feature>
<evidence type="ECO:0000313" key="4">
    <source>
        <dbReference type="Proteomes" id="UP000011867"/>
    </source>
</evidence>
<keyword evidence="4" id="KW-1185">Reference proteome</keyword>
<evidence type="ECO:0008006" key="5">
    <source>
        <dbReference type="Google" id="ProtNLM"/>
    </source>
</evidence>
<dbReference type="Gene3D" id="2.30.280.20">
    <property type="match status" value="1"/>
</dbReference>
<dbReference type="GeneID" id="14652877"/>
<evidence type="ECO:0000259" key="2">
    <source>
        <dbReference type="Pfam" id="PF18062"/>
    </source>
</evidence>
<evidence type="ECO:0000259" key="1">
    <source>
        <dbReference type="Pfam" id="PF13391"/>
    </source>
</evidence>